<keyword evidence="1" id="KW-0812">Transmembrane</keyword>
<name>A0A7R9EKJ2_9NEOP</name>
<accession>A0A7R9EKJ2</accession>
<proteinExistence type="predicted"/>
<protein>
    <submittedName>
        <fullName evidence="2">Uncharacterized protein</fullName>
    </submittedName>
</protein>
<reference evidence="2" key="1">
    <citation type="submission" date="2020-11" db="EMBL/GenBank/DDBJ databases">
        <authorList>
            <person name="Tran Van P."/>
        </authorList>
    </citation>
    <scope>NUCLEOTIDE SEQUENCE</scope>
</reference>
<organism evidence="2">
    <name type="scientific">Timema monikensis</name>
    <dbReference type="NCBI Taxonomy" id="170555"/>
    <lineage>
        <taxon>Eukaryota</taxon>
        <taxon>Metazoa</taxon>
        <taxon>Ecdysozoa</taxon>
        <taxon>Arthropoda</taxon>
        <taxon>Hexapoda</taxon>
        <taxon>Insecta</taxon>
        <taxon>Pterygota</taxon>
        <taxon>Neoptera</taxon>
        <taxon>Polyneoptera</taxon>
        <taxon>Phasmatodea</taxon>
        <taxon>Timematodea</taxon>
        <taxon>Timematoidea</taxon>
        <taxon>Timematidae</taxon>
        <taxon>Timema</taxon>
    </lineage>
</organism>
<dbReference type="AlphaFoldDB" id="A0A7R9EKJ2"/>
<gene>
    <name evidence="2" type="ORF">TMSB3V08_LOCUS11942</name>
</gene>
<evidence type="ECO:0000256" key="1">
    <source>
        <dbReference type="SAM" id="Phobius"/>
    </source>
</evidence>
<keyword evidence="1" id="KW-1133">Transmembrane helix</keyword>
<sequence>MMPLGVSLQELKNVAVLRAFVVNSNIVCALRGACWPYCFTSKHLQLVEPFVFWDILTMDQTERLSTIGPAAAILVITQIGCDAPAIIALLAIITFCSGAFVGGSMLNYMDLAINFVPALSGFSATVTGLIVEEQIWNKPINPKDERNIPDKEDKHHTVLTVESDDSKVNKKDTIQLPNSLRRLSRARLA</sequence>
<feature type="transmembrane region" description="Helical" evidence="1">
    <location>
        <begin position="86"/>
        <end position="106"/>
    </location>
</feature>
<evidence type="ECO:0000313" key="2">
    <source>
        <dbReference type="EMBL" id="CAD7435295.1"/>
    </source>
</evidence>
<dbReference type="EMBL" id="OB799525">
    <property type="protein sequence ID" value="CAD7435295.1"/>
    <property type="molecule type" value="Genomic_DNA"/>
</dbReference>
<keyword evidence="1" id="KW-0472">Membrane</keyword>